<accession>A0ABR3QX88</accession>
<dbReference type="Proteomes" id="UP001521222">
    <property type="component" value="Unassembled WGS sequence"/>
</dbReference>
<evidence type="ECO:0000256" key="6">
    <source>
        <dbReference type="ARBA" id="ARBA00023002"/>
    </source>
</evidence>
<comment type="cofactor">
    <cofactor evidence="1">
        <name>FAD</name>
        <dbReference type="ChEBI" id="CHEBI:57692"/>
    </cofactor>
</comment>
<proteinExistence type="inferred from homology"/>
<protein>
    <recommendedName>
        <fullName evidence="9">FAD/NAD(P)-binding domain-containing protein</fullName>
    </recommendedName>
</protein>
<keyword evidence="8" id="KW-1185">Reference proteome</keyword>
<dbReference type="InterPro" id="IPR020946">
    <property type="entry name" value="Flavin_mOase-like"/>
</dbReference>
<evidence type="ECO:0000256" key="3">
    <source>
        <dbReference type="ARBA" id="ARBA00022630"/>
    </source>
</evidence>
<dbReference type="InterPro" id="IPR050775">
    <property type="entry name" value="FAD-binding_Monooxygenases"/>
</dbReference>
<gene>
    <name evidence="7" type="ORF">SLS59_007808</name>
</gene>
<dbReference type="SUPFAM" id="SSF51905">
    <property type="entry name" value="FAD/NAD(P)-binding domain"/>
    <property type="match status" value="1"/>
</dbReference>
<evidence type="ECO:0000256" key="4">
    <source>
        <dbReference type="ARBA" id="ARBA00022827"/>
    </source>
</evidence>
<dbReference type="Pfam" id="PF00743">
    <property type="entry name" value="FMO-like"/>
    <property type="match status" value="1"/>
</dbReference>
<sequence>MPPVATADLEPTALHPAPGLQALNIDVKPKSDGSSHKQFVMEKYKQEATKRVRPPQVAMTQYLDPAISAQHSDFAEDPWIDASNPPIHPRVAADSHSRILIIGAGFGGIFYAVEALKAGFALEDIRIVDPAGGFGGTWYWNRGPGLMCDVESYIYLPYLEEMGYMPRERYASGEEIRQYVNDIATKYKLFCVTCFGTSVKGMHWNEEHREWDLSVTQTKWKDPAETEMNIRADFVCHASGILHRPKLPAIPGLETFQGPQFHTARWNYKVTGGSPGNANMDKLSDKRVAIVGTGATAIQAVPRLAECAKHLYVVQRTPSAVAVRGQRTTDPSVFKSKIAQTPGWQLRRQENFMDCTTGVSPPPAVDMVDDGWTDFKASVVLVGTPDDTHEREAGSIPALIDRMNDLDLPRQDRIRSRVESTVKDAKTAEGLKAWYPGWCKRPCFHDEYLEAFNKPNVTLVDTNGQSIEATKPNGFVVNGKEYAVDVIVWSTGFNANGTIGDPATRGAMDIVGRNGRSLSDMWAQETPRTLHSVISGGFPNLFFISSLQGGASIVFTYHMQQMAVHAAYIMKAALDKAKASCNTGAETKVAVEPTCEAIDDWEMKILMSGGALKSAMAGCTPGYYNMEGLADQMPPEIRMKKAKIMPWGKGMSDLRRVLEEWRDEGSLKGLELRWMSAVKVPQV</sequence>
<comment type="caution">
    <text evidence="7">The sequence shown here is derived from an EMBL/GenBank/DDBJ whole genome shotgun (WGS) entry which is preliminary data.</text>
</comment>
<dbReference type="InterPro" id="IPR036188">
    <property type="entry name" value="FAD/NAD-bd_sf"/>
</dbReference>
<evidence type="ECO:0000313" key="8">
    <source>
        <dbReference type="Proteomes" id="UP001521222"/>
    </source>
</evidence>
<organism evidence="7 8">
    <name type="scientific">Nothophoma quercina</name>
    <dbReference type="NCBI Taxonomy" id="749835"/>
    <lineage>
        <taxon>Eukaryota</taxon>
        <taxon>Fungi</taxon>
        <taxon>Dikarya</taxon>
        <taxon>Ascomycota</taxon>
        <taxon>Pezizomycotina</taxon>
        <taxon>Dothideomycetes</taxon>
        <taxon>Pleosporomycetidae</taxon>
        <taxon>Pleosporales</taxon>
        <taxon>Pleosporineae</taxon>
        <taxon>Didymellaceae</taxon>
        <taxon>Nothophoma</taxon>
    </lineage>
</organism>
<evidence type="ECO:0000256" key="1">
    <source>
        <dbReference type="ARBA" id="ARBA00001974"/>
    </source>
</evidence>
<evidence type="ECO:0000313" key="7">
    <source>
        <dbReference type="EMBL" id="KAL1596776.1"/>
    </source>
</evidence>
<dbReference type="PANTHER" id="PTHR43098:SF2">
    <property type="entry name" value="FAD-BINDING MONOOXYGENASE AUSB-RELATED"/>
    <property type="match status" value="1"/>
</dbReference>
<evidence type="ECO:0008006" key="9">
    <source>
        <dbReference type="Google" id="ProtNLM"/>
    </source>
</evidence>
<evidence type="ECO:0000256" key="2">
    <source>
        <dbReference type="ARBA" id="ARBA00010139"/>
    </source>
</evidence>
<dbReference type="PANTHER" id="PTHR43098">
    <property type="entry name" value="L-ORNITHINE N(5)-MONOOXYGENASE-RELATED"/>
    <property type="match status" value="1"/>
</dbReference>
<keyword evidence="3" id="KW-0285">Flavoprotein</keyword>
<keyword evidence="5" id="KW-0521">NADP</keyword>
<keyword evidence="6" id="KW-0560">Oxidoreductase</keyword>
<reference evidence="7 8" key="1">
    <citation type="submission" date="2024-02" db="EMBL/GenBank/DDBJ databases">
        <title>De novo assembly and annotation of 12 fungi associated with fruit tree decline syndrome in Ontario, Canada.</title>
        <authorList>
            <person name="Sulman M."/>
            <person name="Ellouze W."/>
            <person name="Ilyukhin E."/>
        </authorList>
    </citation>
    <scope>NUCLEOTIDE SEQUENCE [LARGE SCALE GENOMIC DNA]</scope>
    <source>
        <strain evidence="7 8">M97-236</strain>
    </source>
</reference>
<evidence type="ECO:0000256" key="5">
    <source>
        <dbReference type="ARBA" id="ARBA00022857"/>
    </source>
</evidence>
<keyword evidence="4" id="KW-0274">FAD</keyword>
<dbReference type="Gene3D" id="3.50.50.60">
    <property type="entry name" value="FAD/NAD(P)-binding domain"/>
    <property type="match status" value="2"/>
</dbReference>
<dbReference type="EMBL" id="JAKIXB020000028">
    <property type="protein sequence ID" value="KAL1596776.1"/>
    <property type="molecule type" value="Genomic_DNA"/>
</dbReference>
<name>A0ABR3QX88_9PLEO</name>
<comment type="similarity">
    <text evidence="2">Belongs to the FAD-binding monooxygenase family.</text>
</comment>